<dbReference type="InterPro" id="IPR025965">
    <property type="entry name" value="FlgD/Vpr_Ig-like"/>
</dbReference>
<evidence type="ECO:0000313" key="3">
    <source>
        <dbReference type="Proteomes" id="UP000233256"/>
    </source>
</evidence>
<name>A0A2N1PTI9_9BACT</name>
<dbReference type="InterPro" id="IPR036278">
    <property type="entry name" value="Sialidase_sf"/>
</dbReference>
<evidence type="ECO:0000313" key="2">
    <source>
        <dbReference type="EMBL" id="PKK91663.1"/>
    </source>
</evidence>
<feature type="domain" description="FlgD/Vpr Ig-like" evidence="1">
    <location>
        <begin position="721"/>
        <end position="786"/>
    </location>
</feature>
<dbReference type="Pfam" id="PF13860">
    <property type="entry name" value="FlgD_ig"/>
    <property type="match status" value="1"/>
</dbReference>
<accession>A0A2N1PTI9</accession>
<dbReference type="Proteomes" id="UP000233256">
    <property type="component" value="Unassembled WGS sequence"/>
</dbReference>
<protein>
    <recommendedName>
        <fullName evidence="1">FlgD/Vpr Ig-like domain-containing protein</fullName>
    </recommendedName>
</protein>
<dbReference type="AlphaFoldDB" id="A0A2N1PTI9"/>
<sequence>MHNLCFSESSLEMDSTVQKRNGRARGGPLSPVRSSIPQRGVLLFLVFCMLCSGFPAQSAQSDATARLGDTLFDAGFESFGANTKLCSTLADTSDITQQYPHLAVDSAGNVFSIWQEFSLSAGTGWDIFFSKNTSGLLLSGSYGEIWHSKLRADDTGSGLRDQKYPRLAISGSGSTATLVAVWEDEREVNANIYAARSRDGGSSFYSGGNANLRADDTGNSASRQLNPDVAMAPDGTAHVVWADERGGNFRIFASRLGSTDTAFKANVQVSRYNVPGNPNKAVNGNDLYPSVAIDSRGYIYVAWEYQIIANPALVRLWGDATRTDAQSEIWYTYSTDGGLTWADATLLSLAGGSTHNQNARIAVEKKLGAGSTDYVHVVWDGRFGGANRNIYHARALPNGTAITNSLISRDSVSAYNQINPAISVDNSGNVSVVWRDDRYAPAVGANLMYTRSADRGVTFFEPFKGDDAVQGATNYHIAYPAMATGPQGQTYLAWQDDSKDGSAARKSSATVGNTRGGLYFIWTCGAMIPVPAVAWFGVIDLEKNREVAKIFTWSRAVNSLTDFGKIPEKSAFYLVFNKLIDTTTAGSSSIIVNDSRGTRIPGVMTYDEINLVLDKNGAVVDKESSAVDYSKGESLSKGTVALFTPSGALDYSETYTFNVLGRVPTYPSGVADKLGYGLYQSVNASSSGTWAFSVNLSTKSVKELRITELYNSPNPTYDGITTINYTLHFDASEVQVRIYDSDSRLIRELAGGTGFGRNTMLFDSTDEDGNILSNGVYFYLVKARDGDTGKVVKVWDKLAVIR</sequence>
<evidence type="ECO:0000259" key="1">
    <source>
        <dbReference type="Pfam" id="PF13860"/>
    </source>
</evidence>
<dbReference type="Gene3D" id="2.60.40.4070">
    <property type="match status" value="1"/>
</dbReference>
<dbReference type="EMBL" id="PGXC01000002">
    <property type="protein sequence ID" value="PKK91663.1"/>
    <property type="molecule type" value="Genomic_DNA"/>
</dbReference>
<organism evidence="2 3">
    <name type="scientific">Candidatus Wallbacteria bacterium HGW-Wallbacteria-1</name>
    <dbReference type="NCBI Taxonomy" id="2013854"/>
    <lineage>
        <taxon>Bacteria</taxon>
        <taxon>Candidatus Walliibacteriota</taxon>
    </lineage>
</organism>
<gene>
    <name evidence="2" type="ORF">CVV64_03080</name>
</gene>
<comment type="caution">
    <text evidence="2">The sequence shown here is derived from an EMBL/GenBank/DDBJ whole genome shotgun (WGS) entry which is preliminary data.</text>
</comment>
<dbReference type="SUPFAM" id="SSF50939">
    <property type="entry name" value="Sialidases"/>
    <property type="match status" value="1"/>
</dbReference>
<reference evidence="2 3" key="1">
    <citation type="journal article" date="2017" name="ISME J.">
        <title>Potential for microbial H2 and metal transformations associated with novel bacteria and archaea in deep terrestrial subsurface sediments.</title>
        <authorList>
            <person name="Hernsdorf A.W."/>
            <person name="Amano Y."/>
            <person name="Miyakawa K."/>
            <person name="Ise K."/>
            <person name="Suzuki Y."/>
            <person name="Anantharaman K."/>
            <person name="Probst A."/>
            <person name="Burstein D."/>
            <person name="Thomas B.C."/>
            <person name="Banfield J.F."/>
        </authorList>
    </citation>
    <scope>NUCLEOTIDE SEQUENCE [LARGE SCALE GENOMIC DNA]</scope>
    <source>
        <strain evidence="2">HGW-Wallbacteria-1</strain>
    </source>
</reference>
<proteinExistence type="predicted"/>